<proteinExistence type="predicted"/>
<evidence type="ECO:0000256" key="3">
    <source>
        <dbReference type="SAM" id="SignalP"/>
    </source>
</evidence>
<sequence length="247" mass="24179">MTRRHGLHTAGAALTALALAGLAACSSPEPANPAPAPAAPSAGAPGQPGAGQASEAQRAAFGQAHQGALALVAFGGLGEQQGAGDQVRSLGPEVATQGRALDEQIRALATAQGVALGDQMSAEQQSVLAGLQARSGQPFDQAWLRAVLDQAQQARDAANAVLADPNASPEAKAAARDALAKLEAGIARLQQAAASAGAATPGSVNAGTGGQAALAAAQDSPVVPLALVGLGVVLLGGAGWWLRRRTA</sequence>
<dbReference type="EMBL" id="JAAXLA010000009">
    <property type="protein sequence ID" value="NMH97125.1"/>
    <property type="molecule type" value="Genomic_DNA"/>
</dbReference>
<keyword evidence="2" id="KW-1133">Transmembrane helix</keyword>
<organism evidence="5 6">
    <name type="scientific">Pseudonocardia acidicola</name>
    <dbReference type="NCBI Taxonomy" id="2724939"/>
    <lineage>
        <taxon>Bacteria</taxon>
        <taxon>Bacillati</taxon>
        <taxon>Actinomycetota</taxon>
        <taxon>Actinomycetes</taxon>
        <taxon>Pseudonocardiales</taxon>
        <taxon>Pseudonocardiaceae</taxon>
        <taxon>Pseudonocardia</taxon>
    </lineage>
</organism>
<dbReference type="InterPro" id="IPR025419">
    <property type="entry name" value="DUF4142"/>
</dbReference>
<feature type="domain" description="DUF4142" evidence="4">
    <location>
        <begin position="58"/>
        <end position="191"/>
    </location>
</feature>
<dbReference type="Pfam" id="PF13628">
    <property type="entry name" value="DUF4142"/>
    <property type="match status" value="1"/>
</dbReference>
<gene>
    <name evidence="5" type="ORF">HF526_07320</name>
</gene>
<evidence type="ECO:0000259" key="4">
    <source>
        <dbReference type="Pfam" id="PF13628"/>
    </source>
</evidence>
<dbReference type="PROSITE" id="PS51257">
    <property type="entry name" value="PROKAR_LIPOPROTEIN"/>
    <property type="match status" value="1"/>
</dbReference>
<accession>A0ABX1S7R4</accession>
<feature type="compositionally biased region" description="Low complexity" evidence="1">
    <location>
        <begin position="39"/>
        <end position="56"/>
    </location>
</feature>
<keyword evidence="6" id="KW-1185">Reference proteome</keyword>
<keyword evidence="2" id="KW-0812">Transmembrane</keyword>
<feature type="region of interest" description="Disordered" evidence="1">
    <location>
        <begin position="25"/>
        <end position="59"/>
    </location>
</feature>
<evidence type="ECO:0000256" key="1">
    <source>
        <dbReference type="SAM" id="MobiDB-lite"/>
    </source>
</evidence>
<evidence type="ECO:0000313" key="5">
    <source>
        <dbReference type="EMBL" id="NMH97125.1"/>
    </source>
</evidence>
<protein>
    <submittedName>
        <fullName evidence="5">DUF4142 domain-containing protein</fullName>
    </submittedName>
</protein>
<reference evidence="5 6" key="1">
    <citation type="submission" date="2020-04" db="EMBL/GenBank/DDBJ databases">
        <authorList>
            <person name="Klaysubun C."/>
            <person name="Duangmal K."/>
            <person name="Lipun K."/>
        </authorList>
    </citation>
    <scope>NUCLEOTIDE SEQUENCE [LARGE SCALE GENOMIC DNA]</scope>
    <source>
        <strain evidence="5 6">K10HN5</strain>
    </source>
</reference>
<dbReference type="RefSeq" id="WP_169380508.1">
    <property type="nucleotide sequence ID" value="NZ_JAAXLA010000009.1"/>
</dbReference>
<feature type="chain" id="PRO_5047150914" evidence="3">
    <location>
        <begin position="32"/>
        <end position="247"/>
    </location>
</feature>
<comment type="caution">
    <text evidence="5">The sequence shown here is derived from an EMBL/GenBank/DDBJ whole genome shotgun (WGS) entry which is preliminary data.</text>
</comment>
<evidence type="ECO:0000256" key="2">
    <source>
        <dbReference type="SAM" id="Phobius"/>
    </source>
</evidence>
<keyword evidence="3" id="KW-0732">Signal</keyword>
<dbReference type="InterPro" id="IPR012347">
    <property type="entry name" value="Ferritin-like"/>
</dbReference>
<dbReference type="Proteomes" id="UP000820669">
    <property type="component" value="Unassembled WGS sequence"/>
</dbReference>
<feature type="signal peptide" evidence="3">
    <location>
        <begin position="1"/>
        <end position="31"/>
    </location>
</feature>
<keyword evidence="2" id="KW-0472">Membrane</keyword>
<name>A0ABX1S7R4_9PSEU</name>
<evidence type="ECO:0000313" key="6">
    <source>
        <dbReference type="Proteomes" id="UP000820669"/>
    </source>
</evidence>
<feature type="transmembrane region" description="Helical" evidence="2">
    <location>
        <begin position="222"/>
        <end position="242"/>
    </location>
</feature>
<dbReference type="Gene3D" id="1.20.1260.10">
    <property type="match status" value="1"/>
</dbReference>